<keyword evidence="4 6" id="KW-1133">Transmembrane helix</keyword>
<dbReference type="PANTHER" id="PTHR30572:SF18">
    <property type="entry name" value="ABC-TYPE MACROLIDE FAMILY EXPORT SYSTEM PERMEASE COMPONENT 2"/>
    <property type="match status" value="1"/>
</dbReference>
<proteinExistence type="predicted"/>
<evidence type="ECO:0000259" key="8">
    <source>
        <dbReference type="Pfam" id="PF12704"/>
    </source>
</evidence>
<evidence type="ECO:0000256" key="4">
    <source>
        <dbReference type="ARBA" id="ARBA00022989"/>
    </source>
</evidence>
<feature type="transmembrane region" description="Helical" evidence="6">
    <location>
        <begin position="355"/>
        <end position="379"/>
    </location>
</feature>
<protein>
    <submittedName>
        <fullName evidence="9">ABC transporter permease</fullName>
    </submittedName>
</protein>
<dbReference type="Pfam" id="PF12704">
    <property type="entry name" value="MacB_PCD"/>
    <property type="match status" value="1"/>
</dbReference>
<evidence type="ECO:0000256" key="1">
    <source>
        <dbReference type="ARBA" id="ARBA00004651"/>
    </source>
</evidence>
<sequence length="436" mass="48940">MFAYYLQLGLRSLKRNPILTLLMVFGIALGIGTSMTSLTVFYLMGSDPIPWKSDKLFIAQVDSWDPLQAFDEPNLPPDQMTYRDASTLVEDGKADRQTAMYKIAWPVQPENPEIKPFMGLGRATYGDFFPMFDTPFLYGNGWDRGGDKEHARVVVLSRETNEKLFGGQNSVGKRVKLNDVEFTVAGVLDTWEPRVKYYDLTNGTLNDSEDFYVPFTTSIELKTNSAGNNNCWNNNTAEGWEGYLQSECIWIQYWVELSSASRVAEYRSYLDNYVNEQKKLGRFPRPLNNRLHNVTEWMEVQKVVPQDVRIQVGLSFAFLAVCLVNTIGLLLAKFLRKSGEIGLRRALGAKKSQLFTQYIVESGVIGVSGGLLGLLLTFLGLTAVRALNEGFEQVARLDWVMVITTILLSVAAAIVAGLYPTWRACQIAPAAQLKTQ</sequence>
<evidence type="ECO:0000313" key="10">
    <source>
        <dbReference type="Proteomes" id="UP001064632"/>
    </source>
</evidence>
<dbReference type="Proteomes" id="UP001064632">
    <property type="component" value="Chromosome"/>
</dbReference>
<reference evidence="9" key="1">
    <citation type="submission" date="2022-09" db="EMBL/GenBank/DDBJ databases">
        <title>Tahibacter sp. nov., isolated from a fresh water.</title>
        <authorList>
            <person name="Baek J.H."/>
            <person name="Lee J.K."/>
            <person name="Kim J.M."/>
            <person name="Jeon C.O."/>
        </authorList>
    </citation>
    <scope>NUCLEOTIDE SEQUENCE</scope>
    <source>
        <strain evidence="9">W38</strain>
    </source>
</reference>
<dbReference type="InterPro" id="IPR025857">
    <property type="entry name" value="MacB_PCD"/>
</dbReference>
<evidence type="ECO:0000256" key="6">
    <source>
        <dbReference type="SAM" id="Phobius"/>
    </source>
</evidence>
<comment type="subcellular location">
    <subcellularLocation>
        <location evidence="1">Cell membrane</location>
        <topology evidence="1">Multi-pass membrane protein</topology>
    </subcellularLocation>
</comment>
<accession>A0ABY6BDB8</accession>
<evidence type="ECO:0000259" key="7">
    <source>
        <dbReference type="Pfam" id="PF02687"/>
    </source>
</evidence>
<dbReference type="Pfam" id="PF02687">
    <property type="entry name" value="FtsX"/>
    <property type="match status" value="1"/>
</dbReference>
<dbReference type="EMBL" id="CP104694">
    <property type="protein sequence ID" value="UXI67576.1"/>
    <property type="molecule type" value="Genomic_DNA"/>
</dbReference>
<dbReference type="InterPro" id="IPR050250">
    <property type="entry name" value="Macrolide_Exporter_MacB"/>
</dbReference>
<evidence type="ECO:0000256" key="5">
    <source>
        <dbReference type="ARBA" id="ARBA00023136"/>
    </source>
</evidence>
<keyword evidence="5 6" id="KW-0472">Membrane</keyword>
<feature type="domain" description="MacB-like periplasmic core" evidence="8">
    <location>
        <begin position="20"/>
        <end position="267"/>
    </location>
</feature>
<evidence type="ECO:0000256" key="2">
    <source>
        <dbReference type="ARBA" id="ARBA00022475"/>
    </source>
</evidence>
<feature type="transmembrane region" description="Helical" evidence="6">
    <location>
        <begin position="399"/>
        <end position="419"/>
    </location>
</feature>
<dbReference type="InterPro" id="IPR003838">
    <property type="entry name" value="ABC3_permease_C"/>
</dbReference>
<dbReference type="PANTHER" id="PTHR30572">
    <property type="entry name" value="MEMBRANE COMPONENT OF TRANSPORTER-RELATED"/>
    <property type="match status" value="1"/>
</dbReference>
<keyword evidence="3 6" id="KW-0812">Transmembrane</keyword>
<feature type="transmembrane region" description="Helical" evidence="6">
    <location>
        <begin position="21"/>
        <end position="44"/>
    </location>
</feature>
<keyword evidence="10" id="KW-1185">Reference proteome</keyword>
<organism evidence="9 10">
    <name type="scientific">Tahibacter amnicola</name>
    <dbReference type="NCBI Taxonomy" id="2976241"/>
    <lineage>
        <taxon>Bacteria</taxon>
        <taxon>Pseudomonadati</taxon>
        <taxon>Pseudomonadota</taxon>
        <taxon>Gammaproteobacteria</taxon>
        <taxon>Lysobacterales</taxon>
        <taxon>Rhodanobacteraceae</taxon>
        <taxon>Tahibacter</taxon>
    </lineage>
</organism>
<feature type="transmembrane region" description="Helical" evidence="6">
    <location>
        <begin position="312"/>
        <end position="335"/>
    </location>
</feature>
<keyword evidence="2" id="KW-1003">Cell membrane</keyword>
<evidence type="ECO:0000256" key="3">
    <source>
        <dbReference type="ARBA" id="ARBA00022692"/>
    </source>
</evidence>
<evidence type="ECO:0000313" key="9">
    <source>
        <dbReference type="EMBL" id="UXI67576.1"/>
    </source>
</evidence>
<feature type="domain" description="ABC3 transporter permease C-terminal" evidence="7">
    <location>
        <begin position="314"/>
        <end position="428"/>
    </location>
</feature>
<dbReference type="RefSeq" id="WP_261694546.1">
    <property type="nucleotide sequence ID" value="NZ_CP104694.1"/>
</dbReference>
<name>A0ABY6BDB8_9GAMM</name>
<gene>
    <name evidence="9" type="ORF">N4264_23015</name>
</gene>